<sequence>MKYGACAFKQQGRGEPNNNTSNFASNIKKCKVKVMVMNRIRLIGFAVLCCVCAEVSAKGRPMRPFEMQHKVRVIENVKTVGLLIDAHPFREDLNAVLVAGFLNDGRLQVVGADDLQDRAEQLGVTLESLPSRSDSQLVSGLLGERGVLLRLRILNDSRQRFRRGFFPRNQALTRMTYQVRAEIQVLKTGKRFDPQFIEVVHEVTDSELKGTPRGAVAQAIRERSLQALFREVLGLFLPVTERVSVYFFNDKKCNMRVMAEHIEQGDMAHALDVGLQAAADLEAFGEVKVVDQSRLHFNIGALYLFERRFDKALYHLERAFELEPIDDGLAVLLLARRAATHEASTAARLEEDRDQLLSQLRRLKGWRKDGLIDVEEYREQRMSVLQGYQTEAGLTMAERLAKARALYEEKLISEKEYKLLKNKIFESVDH</sequence>
<feature type="repeat" description="TPR" evidence="1">
    <location>
        <begin position="293"/>
        <end position="326"/>
    </location>
</feature>
<keyword evidence="3" id="KW-1185">Reference proteome</keyword>
<keyword evidence="1" id="KW-0802">TPR repeat</keyword>
<accession>A0A8J7QB84</accession>
<organism evidence="2 3">
    <name type="scientific">Acanthopleuribacter pedis</name>
    <dbReference type="NCBI Taxonomy" id="442870"/>
    <lineage>
        <taxon>Bacteria</taxon>
        <taxon>Pseudomonadati</taxon>
        <taxon>Acidobacteriota</taxon>
        <taxon>Holophagae</taxon>
        <taxon>Acanthopleuribacterales</taxon>
        <taxon>Acanthopleuribacteraceae</taxon>
        <taxon>Acanthopleuribacter</taxon>
    </lineage>
</organism>
<gene>
    <name evidence="2" type="ORF">J3U88_20670</name>
</gene>
<reference evidence="2" key="1">
    <citation type="submission" date="2021-03" db="EMBL/GenBank/DDBJ databases">
        <authorList>
            <person name="Wang G."/>
        </authorList>
    </citation>
    <scope>NUCLEOTIDE SEQUENCE</scope>
    <source>
        <strain evidence="2">KCTC 12899</strain>
    </source>
</reference>
<evidence type="ECO:0000313" key="3">
    <source>
        <dbReference type="Proteomes" id="UP000664417"/>
    </source>
</evidence>
<protein>
    <submittedName>
        <fullName evidence="2">Tetratricopeptide repeat protein</fullName>
    </submittedName>
</protein>
<evidence type="ECO:0000313" key="2">
    <source>
        <dbReference type="EMBL" id="MBO1320904.1"/>
    </source>
</evidence>
<dbReference type="RefSeq" id="WP_207860879.1">
    <property type="nucleotide sequence ID" value="NZ_JAFREP010000020.1"/>
</dbReference>
<dbReference type="InterPro" id="IPR019734">
    <property type="entry name" value="TPR_rpt"/>
</dbReference>
<proteinExistence type="predicted"/>
<dbReference type="AlphaFoldDB" id="A0A8J7QB84"/>
<dbReference type="PROSITE" id="PS50293">
    <property type="entry name" value="TPR_REGION"/>
    <property type="match status" value="1"/>
</dbReference>
<name>A0A8J7QB84_9BACT</name>
<evidence type="ECO:0000256" key="1">
    <source>
        <dbReference type="PROSITE-ProRule" id="PRU00339"/>
    </source>
</evidence>
<dbReference type="PROSITE" id="PS50005">
    <property type="entry name" value="TPR"/>
    <property type="match status" value="1"/>
</dbReference>
<dbReference type="EMBL" id="JAFREP010000020">
    <property type="protein sequence ID" value="MBO1320904.1"/>
    <property type="molecule type" value="Genomic_DNA"/>
</dbReference>
<comment type="caution">
    <text evidence="2">The sequence shown here is derived from an EMBL/GenBank/DDBJ whole genome shotgun (WGS) entry which is preliminary data.</text>
</comment>
<dbReference type="Proteomes" id="UP000664417">
    <property type="component" value="Unassembled WGS sequence"/>
</dbReference>